<dbReference type="AlphaFoldDB" id="A0AAN6U7I1"/>
<proteinExistence type="predicted"/>
<evidence type="ECO:0000313" key="2">
    <source>
        <dbReference type="Proteomes" id="UP001302602"/>
    </source>
</evidence>
<evidence type="ECO:0000313" key="1">
    <source>
        <dbReference type="EMBL" id="KAK4127827.1"/>
    </source>
</evidence>
<gene>
    <name evidence="1" type="ORF">N657DRAFT_230589</name>
</gene>
<sequence>MVLSATLDTLHLPLNVCCIDDRARLLNPPRIATLKCPCPQRLCSQPGNTMRKKHRFAAFHTPGVRNRLEDYRVGSRGLGVSSSRIGCPSPLQRNRTAPGLRIRRIAKVEAHELLHQPSDVCLSIRRPRIPRDMGGRYSSLQRSLQACQTA</sequence>
<name>A0AAN6U7I1_9PEZI</name>
<dbReference type="GeneID" id="87823082"/>
<dbReference type="RefSeq" id="XP_062651598.1">
    <property type="nucleotide sequence ID" value="XM_062786316.1"/>
</dbReference>
<reference evidence="1" key="2">
    <citation type="submission" date="2023-05" db="EMBL/GenBank/DDBJ databases">
        <authorList>
            <consortium name="Lawrence Berkeley National Laboratory"/>
            <person name="Steindorff A."/>
            <person name="Hensen N."/>
            <person name="Bonometti L."/>
            <person name="Westerberg I."/>
            <person name="Brannstrom I.O."/>
            <person name="Guillou S."/>
            <person name="Cros-Aarteil S."/>
            <person name="Calhoun S."/>
            <person name="Haridas S."/>
            <person name="Kuo A."/>
            <person name="Mondo S."/>
            <person name="Pangilinan J."/>
            <person name="Riley R."/>
            <person name="Labutti K."/>
            <person name="Andreopoulos B."/>
            <person name="Lipzen A."/>
            <person name="Chen C."/>
            <person name="Yanf M."/>
            <person name="Daum C."/>
            <person name="Ng V."/>
            <person name="Clum A."/>
            <person name="Ohm R."/>
            <person name="Martin F."/>
            <person name="Silar P."/>
            <person name="Natvig D."/>
            <person name="Lalanne C."/>
            <person name="Gautier V."/>
            <person name="Ament-Velasquez S.L."/>
            <person name="Kruys A."/>
            <person name="Hutchinson M.I."/>
            <person name="Powell A.J."/>
            <person name="Barry K."/>
            <person name="Miller A.N."/>
            <person name="Grigoriev I.V."/>
            <person name="Debuchy R."/>
            <person name="Gladieux P."/>
            <person name="Thoren M.H."/>
            <person name="Johannesson H."/>
        </authorList>
    </citation>
    <scope>NUCLEOTIDE SEQUENCE</scope>
    <source>
        <strain evidence="1">CBS 731.68</strain>
    </source>
</reference>
<keyword evidence="2" id="KW-1185">Reference proteome</keyword>
<comment type="caution">
    <text evidence="1">The sequence shown here is derived from an EMBL/GenBank/DDBJ whole genome shotgun (WGS) entry which is preliminary data.</text>
</comment>
<protein>
    <submittedName>
        <fullName evidence="1">Uncharacterized protein</fullName>
    </submittedName>
</protein>
<organism evidence="1 2">
    <name type="scientific">Parathielavia appendiculata</name>
    <dbReference type="NCBI Taxonomy" id="2587402"/>
    <lineage>
        <taxon>Eukaryota</taxon>
        <taxon>Fungi</taxon>
        <taxon>Dikarya</taxon>
        <taxon>Ascomycota</taxon>
        <taxon>Pezizomycotina</taxon>
        <taxon>Sordariomycetes</taxon>
        <taxon>Sordariomycetidae</taxon>
        <taxon>Sordariales</taxon>
        <taxon>Chaetomiaceae</taxon>
        <taxon>Parathielavia</taxon>
    </lineage>
</organism>
<dbReference type="EMBL" id="MU853224">
    <property type="protein sequence ID" value="KAK4127827.1"/>
    <property type="molecule type" value="Genomic_DNA"/>
</dbReference>
<dbReference type="Proteomes" id="UP001302602">
    <property type="component" value="Unassembled WGS sequence"/>
</dbReference>
<accession>A0AAN6U7I1</accession>
<reference evidence="1" key="1">
    <citation type="journal article" date="2023" name="Mol. Phylogenet. Evol.">
        <title>Genome-scale phylogeny and comparative genomics of the fungal order Sordariales.</title>
        <authorList>
            <person name="Hensen N."/>
            <person name="Bonometti L."/>
            <person name="Westerberg I."/>
            <person name="Brannstrom I.O."/>
            <person name="Guillou S."/>
            <person name="Cros-Aarteil S."/>
            <person name="Calhoun S."/>
            <person name="Haridas S."/>
            <person name="Kuo A."/>
            <person name="Mondo S."/>
            <person name="Pangilinan J."/>
            <person name="Riley R."/>
            <person name="LaButti K."/>
            <person name="Andreopoulos B."/>
            <person name="Lipzen A."/>
            <person name="Chen C."/>
            <person name="Yan M."/>
            <person name="Daum C."/>
            <person name="Ng V."/>
            <person name="Clum A."/>
            <person name="Steindorff A."/>
            <person name="Ohm R.A."/>
            <person name="Martin F."/>
            <person name="Silar P."/>
            <person name="Natvig D.O."/>
            <person name="Lalanne C."/>
            <person name="Gautier V."/>
            <person name="Ament-Velasquez S.L."/>
            <person name="Kruys A."/>
            <person name="Hutchinson M.I."/>
            <person name="Powell A.J."/>
            <person name="Barry K."/>
            <person name="Miller A.N."/>
            <person name="Grigoriev I.V."/>
            <person name="Debuchy R."/>
            <person name="Gladieux P."/>
            <person name="Hiltunen Thoren M."/>
            <person name="Johannesson H."/>
        </authorList>
    </citation>
    <scope>NUCLEOTIDE SEQUENCE</scope>
    <source>
        <strain evidence="1">CBS 731.68</strain>
    </source>
</reference>